<organism evidence="8 9">
    <name type="scientific">Eudromia elegans</name>
    <name type="common">Elegant crested-tinamou</name>
    <dbReference type="NCBI Taxonomy" id="8805"/>
    <lineage>
        <taxon>Eukaryota</taxon>
        <taxon>Metazoa</taxon>
        <taxon>Chordata</taxon>
        <taxon>Craniata</taxon>
        <taxon>Vertebrata</taxon>
        <taxon>Euteleostomi</taxon>
        <taxon>Archelosauria</taxon>
        <taxon>Archosauria</taxon>
        <taxon>Dinosauria</taxon>
        <taxon>Saurischia</taxon>
        <taxon>Theropoda</taxon>
        <taxon>Coelurosauria</taxon>
        <taxon>Aves</taxon>
        <taxon>Palaeognathae</taxon>
        <taxon>Tinamiformes</taxon>
        <taxon>Tinamidae</taxon>
        <taxon>Eudromia</taxon>
    </lineage>
</organism>
<dbReference type="GO" id="GO:0036064">
    <property type="term" value="C:ciliary basal body"/>
    <property type="evidence" value="ECO:0007669"/>
    <property type="project" value="TreeGrafter"/>
</dbReference>
<dbReference type="SUPFAM" id="SSF161256">
    <property type="entry name" value="RILP dimerisation region"/>
    <property type="match status" value="1"/>
</dbReference>
<dbReference type="Pfam" id="PF09744">
    <property type="entry name" value="RH1"/>
    <property type="match status" value="1"/>
</dbReference>
<accession>A0A7K7V1N9</accession>
<dbReference type="GO" id="GO:0060271">
    <property type="term" value="P:cilium assembly"/>
    <property type="evidence" value="ECO:0007669"/>
    <property type="project" value="TreeGrafter"/>
</dbReference>
<evidence type="ECO:0000259" key="7">
    <source>
        <dbReference type="PROSITE" id="PS51777"/>
    </source>
</evidence>
<dbReference type="PANTHER" id="PTHR21502:SF7">
    <property type="entry name" value="RAB-INTERACTING LYSOSOMAL PROTEIN"/>
    <property type="match status" value="1"/>
</dbReference>
<evidence type="ECO:0000259" key="6">
    <source>
        <dbReference type="PROSITE" id="PS51776"/>
    </source>
</evidence>
<keyword evidence="9" id="KW-1185">Reference proteome</keyword>
<dbReference type="GO" id="GO:0046983">
    <property type="term" value="F:protein dimerization activity"/>
    <property type="evidence" value="ECO:0007669"/>
    <property type="project" value="InterPro"/>
</dbReference>
<dbReference type="InterPro" id="IPR034743">
    <property type="entry name" value="RH1"/>
</dbReference>
<reference evidence="8 9" key="1">
    <citation type="submission" date="2019-09" db="EMBL/GenBank/DDBJ databases">
        <title>Bird 10,000 Genomes (B10K) Project - Family phase.</title>
        <authorList>
            <person name="Zhang G."/>
        </authorList>
    </citation>
    <scope>NUCLEOTIDE SEQUENCE [LARGE SCALE GENOMIC DNA]</scope>
    <source>
        <strain evidence="8">B10K-LSUMZ-16893</strain>
    </source>
</reference>
<feature type="region of interest" description="Disordered" evidence="5">
    <location>
        <begin position="171"/>
        <end position="213"/>
    </location>
</feature>
<evidence type="ECO:0000256" key="2">
    <source>
        <dbReference type="ARBA" id="ARBA00022927"/>
    </source>
</evidence>
<dbReference type="Gene3D" id="6.10.230.10">
    <property type="match status" value="1"/>
</dbReference>
<sequence>LSGRFGPDAVAGLVPPVVRLLELLEALVVPPAAEAEAPPWPARTDDELEQRLRAAERRARAQAERVARLEEQNRRLQGQLAETQSHEGSAARKEREVMLRLKEVVDRQRDKIRAQAHEIVCKSRDTEALQEQLNRFMSMNEELRHKVAVVQAQLKSALEKKSDLEAAVLQTQREMSRRSRAASETQAPKANRSQEQAPLPTEEAPLQHGPGKSPAHCCFSREELQQILQERNELKTNLFLVQEELAYYQRELLNEERIPSFFLDAMKSSIKKQRRKIRAKMLGTAEESASSDEDEGSWPPAPGTDCVDAPAPPESKIRSFFGLWYPSSGQDSPAPSCSGAWEIIDSLEVPSEQGGERAPAAGSPHR</sequence>
<evidence type="ECO:0000256" key="1">
    <source>
        <dbReference type="ARBA" id="ARBA00022448"/>
    </source>
</evidence>
<dbReference type="OrthoDB" id="10069524at2759"/>
<feature type="region of interest" description="Disordered" evidence="5">
    <location>
        <begin position="282"/>
        <end position="313"/>
    </location>
</feature>
<dbReference type="GO" id="GO:0051959">
    <property type="term" value="F:dynein light intermediate chain binding"/>
    <property type="evidence" value="ECO:0007669"/>
    <property type="project" value="TreeGrafter"/>
</dbReference>
<evidence type="ECO:0000256" key="3">
    <source>
        <dbReference type="ARBA" id="ARBA00023054"/>
    </source>
</evidence>
<gene>
    <name evidence="8" type="primary">Rilp</name>
    <name evidence="8" type="ORF">EUDELE_R08761</name>
</gene>
<keyword evidence="3 4" id="KW-0175">Coiled coil</keyword>
<dbReference type="InterPro" id="IPR034744">
    <property type="entry name" value="RH2"/>
</dbReference>
<dbReference type="EMBL" id="VZSX01000035">
    <property type="protein sequence ID" value="NXA35217.1"/>
    <property type="molecule type" value="Genomic_DNA"/>
</dbReference>
<evidence type="ECO:0000256" key="5">
    <source>
        <dbReference type="SAM" id="MobiDB-lite"/>
    </source>
</evidence>
<dbReference type="PROSITE" id="PS51777">
    <property type="entry name" value="RH2"/>
    <property type="match status" value="1"/>
</dbReference>
<name>A0A7K7V1N9_EUDEL</name>
<feature type="coiled-coil region" evidence="4">
    <location>
        <begin position="45"/>
        <end position="86"/>
    </location>
</feature>
<dbReference type="GO" id="GO:0015031">
    <property type="term" value="P:protein transport"/>
    <property type="evidence" value="ECO:0007669"/>
    <property type="project" value="UniProtKB-KW"/>
</dbReference>
<feature type="non-terminal residue" evidence="8">
    <location>
        <position position="1"/>
    </location>
</feature>
<comment type="caution">
    <text evidence="8">The sequence shown here is derived from an EMBL/GenBank/DDBJ whole genome shotgun (WGS) entry which is preliminary data.</text>
</comment>
<proteinExistence type="predicted"/>
<evidence type="ECO:0000313" key="8">
    <source>
        <dbReference type="EMBL" id="NXA35217.1"/>
    </source>
</evidence>
<feature type="compositionally biased region" description="Polar residues" evidence="5">
    <location>
        <begin position="184"/>
        <end position="196"/>
    </location>
</feature>
<dbReference type="Proteomes" id="UP000533954">
    <property type="component" value="Unassembled WGS sequence"/>
</dbReference>
<dbReference type="GO" id="GO:0005764">
    <property type="term" value="C:lysosome"/>
    <property type="evidence" value="ECO:0007669"/>
    <property type="project" value="TreeGrafter"/>
</dbReference>
<dbReference type="GO" id="GO:0045022">
    <property type="term" value="P:early endosome to late endosome transport"/>
    <property type="evidence" value="ECO:0007669"/>
    <property type="project" value="TreeGrafter"/>
</dbReference>
<dbReference type="PANTHER" id="PTHR21502">
    <property type="entry name" value="ZINC FINGER PROTEIN DZIP1"/>
    <property type="match status" value="1"/>
</dbReference>
<feature type="domain" description="RH2" evidence="7">
    <location>
        <begin position="216"/>
        <end position="293"/>
    </location>
</feature>
<dbReference type="GO" id="GO:0031267">
    <property type="term" value="F:small GTPase binding"/>
    <property type="evidence" value="ECO:0007669"/>
    <property type="project" value="TreeGrafter"/>
</dbReference>
<dbReference type="InterPro" id="IPR021563">
    <property type="entry name" value="RILP_dimer"/>
</dbReference>
<dbReference type="PROSITE" id="PS51776">
    <property type="entry name" value="RH1"/>
    <property type="match status" value="1"/>
</dbReference>
<feature type="domain" description="RH1" evidence="6">
    <location>
        <begin position="1"/>
        <end position="69"/>
    </location>
</feature>
<dbReference type="InterPro" id="IPR051241">
    <property type="entry name" value="DZIP_RILPL"/>
</dbReference>
<feature type="region of interest" description="Disordered" evidence="5">
    <location>
        <begin position="328"/>
        <end position="366"/>
    </location>
</feature>
<protein>
    <submittedName>
        <fullName evidence="8">RILP protein</fullName>
    </submittedName>
</protein>
<feature type="non-terminal residue" evidence="8">
    <location>
        <position position="366"/>
    </location>
</feature>
<evidence type="ECO:0000256" key="4">
    <source>
        <dbReference type="SAM" id="Coils"/>
    </source>
</evidence>
<evidence type="ECO:0000313" key="9">
    <source>
        <dbReference type="Proteomes" id="UP000533954"/>
    </source>
</evidence>
<keyword evidence="1" id="KW-0813">Transport</keyword>
<keyword evidence="2" id="KW-0653">Protein transport</keyword>
<dbReference type="AlphaFoldDB" id="A0A7K7V1N9"/>
<dbReference type="Pfam" id="PF11461">
    <property type="entry name" value="RILP"/>
    <property type="match status" value="1"/>
</dbReference>